<dbReference type="AlphaFoldDB" id="A0A0F9E9Y0"/>
<feature type="domain" description="HNH nuclease" evidence="1">
    <location>
        <begin position="97"/>
        <end position="150"/>
    </location>
</feature>
<proteinExistence type="predicted"/>
<reference evidence="2" key="1">
    <citation type="journal article" date="2015" name="Nature">
        <title>Complex archaea that bridge the gap between prokaryotes and eukaryotes.</title>
        <authorList>
            <person name="Spang A."/>
            <person name="Saw J.H."/>
            <person name="Jorgensen S.L."/>
            <person name="Zaremba-Niedzwiedzka K."/>
            <person name="Martijn J."/>
            <person name="Lind A.E."/>
            <person name="van Eijk R."/>
            <person name="Schleper C."/>
            <person name="Guy L."/>
            <person name="Ettema T.J."/>
        </authorList>
    </citation>
    <scope>NUCLEOTIDE SEQUENCE</scope>
</reference>
<dbReference type="SMART" id="SM00507">
    <property type="entry name" value="HNHc"/>
    <property type="match status" value="1"/>
</dbReference>
<accession>A0A0F9E9Y0</accession>
<dbReference type="InterPro" id="IPR002711">
    <property type="entry name" value="HNH"/>
</dbReference>
<dbReference type="Gene3D" id="1.10.30.50">
    <property type="match status" value="1"/>
</dbReference>
<dbReference type="GO" id="GO:0003676">
    <property type="term" value="F:nucleic acid binding"/>
    <property type="evidence" value="ECO:0007669"/>
    <property type="project" value="InterPro"/>
</dbReference>
<dbReference type="GO" id="GO:0008270">
    <property type="term" value="F:zinc ion binding"/>
    <property type="evidence" value="ECO:0007669"/>
    <property type="project" value="InterPro"/>
</dbReference>
<comment type="caution">
    <text evidence="2">The sequence shown here is derived from an EMBL/GenBank/DDBJ whole genome shotgun (WGS) entry which is preliminary data.</text>
</comment>
<dbReference type="EMBL" id="LAZR01035751">
    <property type="protein sequence ID" value="KKL26671.1"/>
    <property type="molecule type" value="Genomic_DNA"/>
</dbReference>
<evidence type="ECO:0000259" key="1">
    <source>
        <dbReference type="SMART" id="SM00507"/>
    </source>
</evidence>
<sequence length="157" mass="18734">MGAPKRHKCYNTGRTWFKKGAEHSRYWLGKHRSKKTNKKISDSLKGNIPYNKGQKGLYRHPKKIREQISATMKSKRSRNWLLEKTNSQIRACPEYQLWRKAVWIRDDYTCQSCGKRGYKLNAHHILSFTEFSHKRFDIKNGITLCRKCHKEVHWGKK</sequence>
<evidence type="ECO:0000313" key="2">
    <source>
        <dbReference type="EMBL" id="KKL26671.1"/>
    </source>
</evidence>
<dbReference type="InterPro" id="IPR003615">
    <property type="entry name" value="HNH_nuc"/>
</dbReference>
<dbReference type="CDD" id="cd00085">
    <property type="entry name" value="HNHc"/>
    <property type="match status" value="1"/>
</dbReference>
<gene>
    <name evidence="2" type="ORF">LCGC14_2392970</name>
</gene>
<organism evidence="2">
    <name type="scientific">marine sediment metagenome</name>
    <dbReference type="NCBI Taxonomy" id="412755"/>
    <lineage>
        <taxon>unclassified sequences</taxon>
        <taxon>metagenomes</taxon>
        <taxon>ecological metagenomes</taxon>
    </lineage>
</organism>
<name>A0A0F9E9Y0_9ZZZZ</name>
<dbReference type="Pfam" id="PF01844">
    <property type="entry name" value="HNH"/>
    <property type="match status" value="1"/>
</dbReference>
<protein>
    <recommendedName>
        <fullName evidence="1">HNH nuclease domain-containing protein</fullName>
    </recommendedName>
</protein>
<dbReference type="GO" id="GO:0004519">
    <property type="term" value="F:endonuclease activity"/>
    <property type="evidence" value="ECO:0007669"/>
    <property type="project" value="InterPro"/>
</dbReference>